<evidence type="ECO:0000313" key="1">
    <source>
        <dbReference type="EMBL" id="MDN3918723.1"/>
    </source>
</evidence>
<name>A0ABT8DLE7_9BURK</name>
<sequence>MQPLFTPIQAPIRTVLHLSAATATAALLQAQRQQQPLGEWLESLVVQGCSRLDEQRLADRLSELMTVELFAHVASNCPGALTGRWKLLFERCLQESALWHYPQVSLEDAEVGVDCQPSLNARALLKRWPQLMSSVWLV</sequence>
<gene>
    <name evidence="1" type="ORF">QWJ38_00395</name>
</gene>
<accession>A0ABT8DLE7</accession>
<keyword evidence="2" id="KW-1185">Reference proteome</keyword>
<organism evidence="1 2">
    <name type="scientific">Roseateles violae</name>
    <dbReference type="NCBI Taxonomy" id="3058042"/>
    <lineage>
        <taxon>Bacteria</taxon>
        <taxon>Pseudomonadati</taxon>
        <taxon>Pseudomonadota</taxon>
        <taxon>Betaproteobacteria</taxon>
        <taxon>Burkholderiales</taxon>
        <taxon>Sphaerotilaceae</taxon>
        <taxon>Roseateles</taxon>
    </lineage>
</organism>
<protein>
    <submittedName>
        <fullName evidence="1">Uncharacterized protein</fullName>
    </submittedName>
</protein>
<proteinExistence type="predicted"/>
<evidence type="ECO:0000313" key="2">
    <source>
        <dbReference type="Proteomes" id="UP001228044"/>
    </source>
</evidence>
<dbReference type="EMBL" id="JAUHHC010000001">
    <property type="protein sequence ID" value="MDN3918723.1"/>
    <property type="molecule type" value="Genomic_DNA"/>
</dbReference>
<reference evidence="1 2" key="1">
    <citation type="submission" date="2023-06" db="EMBL/GenBank/DDBJ databases">
        <title>Pelomonas sp. PFR6 16S ribosomal RNA gene Genome sequencing and assembly.</title>
        <authorList>
            <person name="Woo H."/>
        </authorList>
    </citation>
    <scope>NUCLEOTIDE SEQUENCE [LARGE SCALE GENOMIC DNA]</scope>
    <source>
        <strain evidence="1 2">PFR6</strain>
    </source>
</reference>
<dbReference type="Proteomes" id="UP001228044">
    <property type="component" value="Unassembled WGS sequence"/>
</dbReference>
<dbReference type="RefSeq" id="WP_290357054.1">
    <property type="nucleotide sequence ID" value="NZ_JAUHHC010000001.1"/>
</dbReference>
<comment type="caution">
    <text evidence="1">The sequence shown here is derived from an EMBL/GenBank/DDBJ whole genome shotgun (WGS) entry which is preliminary data.</text>
</comment>